<keyword evidence="1" id="KW-0863">Zinc-finger</keyword>
<evidence type="ECO:0000313" key="5">
    <source>
        <dbReference type="EMBL" id="CAK0790571.1"/>
    </source>
</evidence>
<feature type="zinc finger region" description="C3H1-type" evidence="1">
    <location>
        <begin position="611"/>
        <end position="639"/>
    </location>
</feature>
<feature type="compositionally biased region" description="Low complexity" evidence="2">
    <location>
        <begin position="663"/>
        <end position="681"/>
    </location>
</feature>
<name>A0ABN9PGC2_9DINO</name>
<evidence type="ECO:0000259" key="4">
    <source>
        <dbReference type="PROSITE" id="PS50158"/>
    </source>
</evidence>
<organism evidence="5 6">
    <name type="scientific">Prorocentrum cordatum</name>
    <dbReference type="NCBI Taxonomy" id="2364126"/>
    <lineage>
        <taxon>Eukaryota</taxon>
        <taxon>Sar</taxon>
        <taxon>Alveolata</taxon>
        <taxon>Dinophyceae</taxon>
        <taxon>Prorocentrales</taxon>
        <taxon>Prorocentraceae</taxon>
        <taxon>Prorocentrum</taxon>
    </lineage>
</organism>
<dbReference type="InterPro" id="IPR013103">
    <property type="entry name" value="RVT_2"/>
</dbReference>
<reference evidence="5" key="1">
    <citation type="submission" date="2023-10" db="EMBL/GenBank/DDBJ databases">
        <authorList>
            <person name="Chen Y."/>
            <person name="Shah S."/>
            <person name="Dougan E. K."/>
            <person name="Thang M."/>
            <person name="Chan C."/>
        </authorList>
    </citation>
    <scope>NUCLEOTIDE SEQUENCE [LARGE SCALE GENOMIC DNA]</scope>
</reference>
<proteinExistence type="predicted"/>
<dbReference type="CDD" id="cd09272">
    <property type="entry name" value="RNase_HI_RT_Ty1"/>
    <property type="match status" value="1"/>
</dbReference>
<keyword evidence="1" id="KW-0479">Metal-binding</keyword>
<feature type="compositionally biased region" description="Basic and acidic residues" evidence="2">
    <location>
        <begin position="129"/>
        <end position="141"/>
    </location>
</feature>
<feature type="region of interest" description="Disordered" evidence="2">
    <location>
        <begin position="273"/>
        <end position="292"/>
    </location>
</feature>
<evidence type="ECO:0008006" key="7">
    <source>
        <dbReference type="Google" id="ProtNLM"/>
    </source>
</evidence>
<feature type="domain" description="CCHC-type" evidence="4">
    <location>
        <begin position="645"/>
        <end position="661"/>
    </location>
</feature>
<sequence length="1824" mass="196403">MDFAFAHHQAARRFQQHGIGFGRLMSSSGQLAGQAIGSVASGTISGAARLASGCAAGARSAWTGARAVELVPATAAEPHEAPAVLRPRALEEYYDASEAGSASAGAARAATATAELMTEFRRMRQELNDLKAENQRLRDGTADGAEGAGQEGPGFATPSQRTEDQTSAVAASGQEEEEIDRLLNIVGATVDQQVRQESRQDDGGAAAVEPADLFLLISELKVFRAIFLELRALEGSEDWEAKEEKFLDHPEAAEGIQEVSEDIQEAAEDIQAAVEDQEDQAEEASGRPQAQEDLSAPMAFQDTLAKLKAAELPKLEWKGGVKEKPGIFESWLQRITMDLGGMHYLIERYWEKVLEVVQDAYMSYLRHGPLDRPAIRPAQPRQWIDARLDAINFNSCELRLRGILMALVPDGARQACLSTRQTATTDIVFAAYVDAGPGTGTDKDFALNAVDTAKEVDTRLVYEELQKWKFAATRLARMGVTPPDPSRQLASLKKIVNWMLEKDQEVKHRHFAFIVSRNMTGGLISQAQVDELWRYLSAEAREFAGVGPDKEKLDPAAKAARAEAARLARASKGDPKGGKGDPKGGKGDPKGKGDKGGNGGKAKTDQSASGSPPKKVCTFFETAEGCSKGALCTFGHRKLAPSDGKCFNCGATAHKSSQCTRPKAAAKAAQAPPSNAQASSPTPKTPTGTVEQVAAQTARAEARAELLSLLQMGDALQPPSTSRAAVASDFWDSVPMSPEASPRTSRTGGPAARTVSVRAKVMTAGGKRMLLADTGATHELRGVRDLTDVHPRAHDVRLKTATGEQPAKMHKEIVYVKGEGLQGLFPLAAYIEQLELEMAWNTAECKVRMRDGRELHLHRDGGSIYISEEDADVLGTARRAQQRHNFRAWLVALARNLHGAAELQRHREEGHLKFLASCRECRGAAGRQRQHFRHDVSTRPGGQLSVDLSGPHLPGRWPSGRPEDVPKQAVHFVLGAFSVMSETEMEVSRKREEDAKRGAAAGGVLQDEGQRAESSGDLVARVAAAFGVDSLDGLCLPVNAAAVSSTCIKALERIIAHIRSKFEGADVVYRIHGDRASELTGALVKEHFAKKEAVVTSTPGFEADANGRAEKGVGLAKLRARAMLLSFWRTARCPAFGDRVASRVRDVPRSTLSERAVESIFLGVDLQSPNAWLVGRKNVKQKRPELRTSAAQRAEGSIGIIRGTSVVASDRSSETLAVEELLIVATVMHSRAQLAEGVMWLTLATTVADEAQEEIAKDGGAQVMSQKSVNASFGEEREGWRQALQEELDSLREKDILPMSTAFAKKPPDEAGLRRKRARAVVRGNFQPVVGEEELYTASVDIGSLRAPLALAATSGRRVGALDVKTAFLNADLPVDHREIFVRPPAAFVKFGLVPPGEVRRAQEAIYGLQASPRAWAEKRDHELLKMTVELDGRRCRLQQSSADPAVWAARDQETDETLGLLLVYVDDFIPMCPKGLAEALNAAVSEVWATKLQGVFGPSEPGVLKYLSVDINVGREGISLSQCECTEDMLQKWGLGACTPTGGLNLERESFENFEGDADDPPETGQVRLAQRKTGGLLWLASRTRPDISFAVSRAAALSTRRPAEALMIGKRVLRCLAGTRGFGLFYAAGSAGDTEETDEIALKVCTDASMEEAGAQSGVVTTMFGQVVDWRSTRQAVGPFSTAEAEVEAIAVGERMLGATRATLESLGFPVSPEMLGDNAAANLVSSGQGSWRIRSLTTKVHAVRSRVQRGLLKITQVGTADQRADGLTKSGGPKAMSTFRAGLGPGREGSVSDEDRHGEEERESGELRTYPPRASGAAAFS</sequence>
<dbReference type="Pfam" id="PF07727">
    <property type="entry name" value="RVT_2"/>
    <property type="match status" value="1"/>
</dbReference>
<dbReference type="InterPro" id="IPR000571">
    <property type="entry name" value="Znf_CCCH"/>
</dbReference>
<evidence type="ECO:0000313" key="6">
    <source>
        <dbReference type="Proteomes" id="UP001189429"/>
    </source>
</evidence>
<comment type="caution">
    <text evidence="5">The sequence shown here is derived from an EMBL/GenBank/DDBJ whole genome shotgun (WGS) entry which is preliminary data.</text>
</comment>
<feature type="compositionally biased region" description="Basic and acidic residues" evidence="2">
    <location>
        <begin position="548"/>
        <end position="595"/>
    </location>
</feature>
<feature type="region of interest" description="Disordered" evidence="2">
    <location>
        <begin position="735"/>
        <end position="754"/>
    </location>
</feature>
<dbReference type="PROSITE" id="PS50158">
    <property type="entry name" value="ZF_CCHC"/>
    <property type="match status" value="1"/>
</dbReference>
<feature type="compositionally biased region" description="Polar residues" evidence="2">
    <location>
        <begin position="157"/>
        <end position="169"/>
    </location>
</feature>
<feature type="domain" description="C3H1-type" evidence="3">
    <location>
        <begin position="611"/>
        <end position="639"/>
    </location>
</feature>
<keyword evidence="1" id="KW-0862">Zinc</keyword>
<dbReference type="InterPro" id="IPR001878">
    <property type="entry name" value="Znf_CCHC"/>
</dbReference>
<dbReference type="Proteomes" id="UP001189429">
    <property type="component" value="Unassembled WGS sequence"/>
</dbReference>
<feature type="compositionally biased region" description="Basic and acidic residues" evidence="2">
    <location>
        <begin position="1796"/>
        <end position="1809"/>
    </location>
</feature>
<feature type="region of interest" description="Disordered" evidence="2">
    <location>
        <begin position="1762"/>
        <end position="1824"/>
    </location>
</feature>
<gene>
    <name evidence="5" type="ORF">PCOR1329_LOCUS1825</name>
</gene>
<keyword evidence="6" id="KW-1185">Reference proteome</keyword>
<protein>
    <recommendedName>
        <fullName evidence="7">Retrovirus-related Pol polyprotein from transposon TNT 1-94</fullName>
    </recommendedName>
</protein>
<feature type="region of interest" description="Disordered" evidence="2">
    <location>
        <begin position="663"/>
        <end position="697"/>
    </location>
</feature>
<evidence type="ECO:0000256" key="1">
    <source>
        <dbReference type="PROSITE-ProRule" id="PRU00723"/>
    </source>
</evidence>
<feature type="region of interest" description="Disordered" evidence="2">
    <location>
        <begin position="129"/>
        <end position="175"/>
    </location>
</feature>
<feature type="region of interest" description="Disordered" evidence="2">
    <location>
        <begin position="548"/>
        <end position="613"/>
    </location>
</feature>
<evidence type="ECO:0000256" key="2">
    <source>
        <dbReference type="SAM" id="MobiDB-lite"/>
    </source>
</evidence>
<evidence type="ECO:0000259" key="3">
    <source>
        <dbReference type="PROSITE" id="PS50103"/>
    </source>
</evidence>
<dbReference type="EMBL" id="CAUYUJ010000447">
    <property type="protein sequence ID" value="CAK0790571.1"/>
    <property type="molecule type" value="Genomic_DNA"/>
</dbReference>
<accession>A0ABN9PGC2</accession>
<dbReference type="PROSITE" id="PS50103">
    <property type="entry name" value="ZF_C3H1"/>
    <property type="match status" value="1"/>
</dbReference>